<evidence type="ECO:0000313" key="2">
    <source>
        <dbReference type="EMBL" id="KZV14622.1"/>
    </source>
</evidence>
<reference evidence="2 3" key="1">
    <citation type="journal article" date="2015" name="Proc. Natl. Acad. Sci. U.S.A.">
        <title>The resurrection genome of Boea hygrometrica: A blueprint for survival of dehydration.</title>
        <authorList>
            <person name="Xiao L."/>
            <person name="Yang G."/>
            <person name="Zhang L."/>
            <person name="Yang X."/>
            <person name="Zhao S."/>
            <person name="Ji Z."/>
            <person name="Zhou Q."/>
            <person name="Hu M."/>
            <person name="Wang Y."/>
            <person name="Chen M."/>
            <person name="Xu Y."/>
            <person name="Jin H."/>
            <person name="Xiao X."/>
            <person name="Hu G."/>
            <person name="Bao F."/>
            <person name="Hu Y."/>
            <person name="Wan P."/>
            <person name="Li L."/>
            <person name="Deng X."/>
            <person name="Kuang T."/>
            <person name="Xiang C."/>
            <person name="Zhu J.K."/>
            <person name="Oliver M.J."/>
            <person name="He Y."/>
        </authorList>
    </citation>
    <scope>NUCLEOTIDE SEQUENCE [LARGE SCALE GENOMIC DNA]</scope>
    <source>
        <strain evidence="3">cv. XS01</strain>
    </source>
</reference>
<dbReference type="EMBL" id="KV020323">
    <property type="protein sequence ID" value="KZV14622.1"/>
    <property type="molecule type" value="Genomic_DNA"/>
</dbReference>
<evidence type="ECO:0000313" key="3">
    <source>
        <dbReference type="Proteomes" id="UP000250235"/>
    </source>
</evidence>
<proteinExistence type="predicted"/>
<keyword evidence="3" id="KW-1185">Reference proteome</keyword>
<protein>
    <submittedName>
        <fullName evidence="2">Uncharacterized protein</fullName>
    </submittedName>
</protein>
<name>A0A2Z7A701_9LAMI</name>
<sequence length="55" mass="5935">MLYELMGPCVHDIVKCQHRGVRDPEIEHDGPLGSLGLNDAGDPAVDYMPTGGEDL</sequence>
<dbReference type="AlphaFoldDB" id="A0A2Z7A701"/>
<gene>
    <name evidence="2" type="ORF">F511_40330</name>
</gene>
<organism evidence="2 3">
    <name type="scientific">Dorcoceras hygrometricum</name>
    <dbReference type="NCBI Taxonomy" id="472368"/>
    <lineage>
        <taxon>Eukaryota</taxon>
        <taxon>Viridiplantae</taxon>
        <taxon>Streptophyta</taxon>
        <taxon>Embryophyta</taxon>
        <taxon>Tracheophyta</taxon>
        <taxon>Spermatophyta</taxon>
        <taxon>Magnoliopsida</taxon>
        <taxon>eudicotyledons</taxon>
        <taxon>Gunneridae</taxon>
        <taxon>Pentapetalae</taxon>
        <taxon>asterids</taxon>
        <taxon>lamiids</taxon>
        <taxon>Lamiales</taxon>
        <taxon>Gesneriaceae</taxon>
        <taxon>Didymocarpoideae</taxon>
        <taxon>Trichosporeae</taxon>
        <taxon>Loxocarpinae</taxon>
        <taxon>Dorcoceras</taxon>
    </lineage>
</organism>
<evidence type="ECO:0000256" key="1">
    <source>
        <dbReference type="SAM" id="MobiDB-lite"/>
    </source>
</evidence>
<dbReference type="Proteomes" id="UP000250235">
    <property type="component" value="Unassembled WGS sequence"/>
</dbReference>
<accession>A0A2Z7A701</accession>
<feature type="region of interest" description="Disordered" evidence="1">
    <location>
        <begin position="25"/>
        <end position="55"/>
    </location>
</feature>